<evidence type="ECO:0000313" key="2">
    <source>
        <dbReference type="Proteomes" id="UP001162992"/>
    </source>
</evidence>
<protein>
    <submittedName>
        <fullName evidence="1">Uncharacterized protein</fullName>
    </submittedName>
</protein>
<gene>
    <name evidence="1" type="ORF">O6H91_21G069900</name>
</gene>
<organism evidence="1 2">
    <name type="scientific">Diphasiastrum complanatum</name>
    <name type="common">Issler's clubmoss</name>
    <name type="synonym">Lycopodium complanatum</name>
    <dbReference type="NCBI Taxonomy" id="34168"/>
    <lineage>
        <taxon>Eukaryota</taxon>
        <taxon>Viridiplantae</taxon>
        <taxon>Streptophyta</taxon>
        <taxon>Embryophyta</taxon>
        <taxon>Tracheophyta</taxon>
        <taxon>Lycopodiopsida</taxon>
        <taxon>Lycopodiales</taxon>
        <taxon>Lycopodiaceae</taxon>
        <taxon>Lycopodioideae</taxon>
        <taxon>Diphasiastrum</taxon>
    </lineage>
</organism>
<evidence type="ECO:0000313" key="1">
    <source>
        <dbReference type="EMBL" id="KAJ7518455.1"/>
    </source>
</evidence>
<keyword evidence="2" id="KW-1185">Reference proteome</keyword>
<name>A0ACC2ALM3_DIPCM</name>
<comment type="caution">
    <text evidence="1">The sequence shown here is derived from an EMBL/GenBank/DDBJ whole genome shotgun (WGS) entry which is preliminary data.</text>
</comment>
<dbReference type="Proteomes" id="UP001162992">
    <property type="component" value="Chromosome 21"/>
</dbReference>
<accession>A0ACC2ALM3</accession>
<sequence>MSEQVCMQPINDISFQHQYKIENNDEGITLLWEKQFSNSIAWLPSEGVRFLCNVYSAQVKYFAPSYDLTSTLEQWPVDPFAALNFLESTMQAAYQFFDEFDRHWWMDFFEEWKINLLNLGGTNSFEEFRCLLRSTNLVTTV</sequence>
<proteinExistence type="predicted"/>
<reference evidence="2" key="1">
    <citation type="journal article" date="2024" name="Proc. Natl. Acad. Sci. U.S.A.">
        <title>Extraordinary preservation of gene collinearity over three hundred million years revealed in homosporous lycophytes.</title>
        <authorList>
            <person name="Li C."/>
            <person name="Wickell D."/>
            <person name="Kuo L.Y."/>
            <person name="Chen X."/>
            <person name="Nie B."/>
            <person name="Liao X."/>
            <person name="Peng D."/>
            <person name="Ji J."/>
            <person name="Jenkins J."/>
            <person name="Williams M."/>
            <person name="Shu S."/>
            <person name="Plott C."/>
            <person name="Barry K."/>
            <person name="Rajasekar S."/>
            <person name="Grimwood J."/>
            <person name="Han X."/>
            <person name="Sun S."/>
            <person name="Hou Z."/>
            <person name="He W."/>
            <person name="Dai G."/>
            <person name="Sun C."/>
            <person name="Schmutz J."/>
            <person name="Leebens-Mack J.H."/>
            <person name="Li F.W."/>
            <person name="Wang L."/>
        </authorList>
    </citation>
    <scope>NUCLEOTIDE SEQUENCE [LARGE SCALE GENOMIC DNA]</scope>
    <source>
        <strain evidence="2">cv. PW_Plant_1</strain>
    </source>
</reference>
<dbReference type="EMBL" id="CM055112">
    <property type="protein sequence ID" value="KAJ7518455.1"/>
    <property type="molecule type" value="Genomic_DNA"/>
</dbReference>